<reference evidence="1 2" key="1">
    <citation type="journal article" date="2012" name="J. Bacteriol.">
        <title>Genome Sequence of the Pattern-Forming Social Bacterium Paenibacillus dendritiformis C454 Chiral Morphotype.</title>
        <authorList>
            <person name="Sirota-Madi A."/>
            <person name="Olender T."/>
            <person name="Helman Y."/>
            <person name="Brainis I."/>
            <person name="Finkelshtein A."/>
            <person name="Roth D."/>
            <person name="Hagai E."/>
            <person name="Leshkowitz D."/>
            <person name="Brodsky L."/>
            <person name="Galatenko V."/>
            <person name="Nikolaev V."/>
            <person name="Gutnick D.L."/>
            <person name="Lancet D."/>
            <person name="Ben-Jacob E."/>
        </authorList>
    </citation>
    <scope>NUCLEOTIDE SEQUENCE [LARGE SCALE GENOMIC DNA]</scope>
    <source>
        <strain evidence="1 2">C454</strain>
    </source>
</reference>
<organism evidence="1 2">
    <name type="scientific">Paenibacillus dendritiformis C454</name>
    <dbReference type="NCBI Taxonomy" id="1131935"/>
    <lineage>
        <taxon>Bacteria</taxon>
        <taxon>Bacillati</taxon>
        <taxon>Bacillota</taxon>
        <taxon>Bacilli</taxon>
        <taxon>Bacillales</taxon>
        <taxon>Paenibacillaceae</taxon>
        <taxon>Paenibacillus</taxon>
    </lineage>
</organism>
<protein>
    <submittedName>
        <fullName evidence="1">Uncharacterized protein</fullName>
    </submittedName>
</protein>
<dbReference type="PATRIC" id="fig|1131935.3.peg.562"/>
<name>H3SAM0_9BACL</name>
<dbReference type="EMBL" id="AHKH01000005">
    <property type="protein sequence ID" value="EHQ63813.1"/>
    <property type="molecule type" value="Genomic_DNA"/>
</dbReference>
<accession>H3SAM0</accession>
<comment type="caution">
    <text evidence="1">The sequence shown here is derived from an EMBL/GenBank/DDBJ whole genome shotgun (WGS) entry which is preliminary data.</text>
</comment>
<gene>
    <name evidence="1" type="ORF">PDENDC454_02775</name>
</gene>
<evidence type="ECO:0000313" key="2">
    <source>
        <dbReference type="Proteomes" id="UP000003900"/>
    </source>
</evidence>
<dbReference type="Proteomes" id="UP000003900">
    <property type="component" value="Unassembled WGS sequence"/>
</dbReference>
<dbReference type="RefSeq" id="WP_006675061.1">
    <property type="nucleotide sequence ID" value="NZ_AHKH01000005.1"/>
</dbReference>
<proteinExistence type="predicted"/>
<sequence>MYHDQFTYIDCPDEVGANIRALQGEFDDFLRNLEGNHPFRQYHEVIENGQVTFRGYVNVFGAEQFIDWMNVVKFKREVAKVIPKPVEPAADTIYF</sequence>
<dbReference type="OrthoDB" id="2660736at2"/>
<evidence type="ECO:0000313" key="1">
    <source>
        <dbReference type="EMBL" id="EHQ63813.1"/>
    </source>
</evidence>
<dbReference type="AlphaFoldDB" id="H3SAM0"/>
<keyword evidence="2" id="KW-1185">Reference proteome</keyword>
<dbReference type="STRING" id="1131935.PDENDC454_02775"/>